<dbReference type="Proteomes" id="UP000005496">
    <property type="component" value="Unassembled WGS sequence"/>
</dbReference>
<dbReference type="RefSeq" id="WP_008870431.1">
    <property type="nucleotide sequence ID" value="NZ_ACJN02000002.1"/>
</dbReference>
<dbReference type="eggNOG" id="ENOG5034768">
    <property type="taxonomic scope" value="Bacteria"/>
</dbReference>
<reference evidence="1" key="1">
    <citation type="submission" date="2010-05" db="EMBL/GenBank/DDBJ databases">
        <title>The draft genome of Desulfonatronospira thiodismutans ASO3-1.</title>
        <authorList>
            <consortium name="US DOE Joint Genome Institute (JGI-PGF)"/>
            <person name="Lucas S."/>
            <person name="Copeland A."/>
            <person name="Lapidus A."/>
            <person name="Cheng J.-F."/>
            <person name="Bruce D."/>
            <person name="Goodwin L."/>
            <person name="Pitluck S."/>
            <person name="Chertkov O."/>
            <person name="Brettin T."/>
            <person name="Detter J.C."/>
            <person name="Han C."/>
            <person name="Land M.L."/>
            <person name="Hauser L."/>
            <person name="Kyrpides N."/>
            <person name="Mikhailova N."/>
            <person name="Muyzer G."/>
            <person name="Woyke T."/>
        </authorList>
    </citation>
    <scope>NUCLEOTIDE SEQUENCE [LARGE SCALE GENOMIC DNA]</scope>
    <source>
        <strain evidence="1">ASO3-1</strain>
    </source>
</reference>
<accession>D6SQU1</accession>
<dbReference type="EMBL" id="ACJN02000002">
    <property type="protein sequence ID" value="EFI35117.1"/>
    <property type="molecule type" value="Genomic_DNA"/>
</dbReference>
<keyword evidence="2" id="KW-1185">Reference proteome</keyword>
<evidence type="ECO:0000313" key="2">
    <source>
        <dbReference type="Proteomes" id="UP000005496"/>
    </source>
</evidence>
<name>D6SQU1_9BACT</name>
<organism evidence="1 2">
    <name type="scientific">Desulfonatronospira thiodismutans ASO3-1</name>
    <dbReference type="NCBI Taxonomy" id="555779"/>
    <lineage>
        <taxon>Bacteria</taxon>
        <taxon>Pseudomonadati</taxon>
        <taxon>Thermodesulfobacteriota</taxon>
        <taxon>Desulfovibrionia</taxon>
        <taxon>Desulfovibrionales</taxon>
        <taxon>Desulfonatronovibrionaceae</taxon>
        <taxon>Desulfonatronospira</taxon>
    </lineage>
</organism>
<gene>
    <name evidence="1" type="ORF">Dthio_PD2511</name>
</gene>
<comment type="caution">
    <text evidence="1">The sequence shown here is derived from an EMBL/GenBank/DDBJ whole genome shotgun (WGS) entry which is preliminary data.</text>
</comment>
<dbReference type="AlphaFoldDB" id="D6SQU1"/>
<proteinExistence type="predicted"/>
<protein>
    <submittedName>
        <fullName evidence="1">Uncharacterized protein</fullName>
    </submittedName>
</protein>
<evidence type="ECO:0000313" key="1">
    <source>
        <dbReference type="EMBL" id="EFI35117.1"/>
    </source>
</evidence>
<dbReference type="OrthoDB" id="5455222at2"/>
<sequence length="168" mass="19869">MQTSEEKTKEAIRDLTRVFQFELWLRFYFISDDEGSLSINLDEELLEKMQEKYGHLADLARTLCEKEITPEVCRQAIVEHIMHQFDGIKYDVGFVPRIMDHAVFKGEIQLFNTWAGLHEEQLDRKVLDFDRWIEIYEEWKASESAQKVNLALNIQDTEHHHPGSDKTN</sequence>